<keyword evidence="4" id="KW-1133">Transmembrane helix</keyword>
<feature type="transmembrane region" description="Helical" evidence="4">
    <location>
        <begin position="229"/>
        <end position="252"/>
    </location>
</feature>
<dbReference type="NCBIfam" id="TIGR01494">
    <property type="entry name" value="ATPase_P-type"/>
    <property type="match status" value="1"/>
</dbReference>
<organism evidence="6 7">
    <name type="scientific">Desulfobacula phenolica</name>
    <dbReference type="NCBI Taxonomy" id="90732"/>
    <lineage>
        <taxon>Bacteria</taxon>
        <taxon>Pseudomonadati</taxon>
        <taxon>Thermodesulfobacteriota</taxon>
        <taxon>Desulfobacteria</taxon>
        <taxon>Desulfobacterales</taxon>
        <taxon>Desulfobacteraceae</taxon>
        <taxon>Desulfobacula</taxon>
    </lineage>
</organism>
<evidence type="ECO:0000256" key="1">
    <source>
        <dbReference type="ARBA" id="ARBA00004127"/>
    </source>
</evidence>
<dbReference type="GO" id="GO:0016020">
    <property type="term" value="C:membrane"/>
    <property type="evidence" value="ECO:0007669"/>
    <property type="project" value="InterPro"/>
</dbReference>
<dbReference type="SUPFAM" id="SSF81653">
    <property type="entry name" value="Calcium ATPase, transduction domain A"/>
    <property type="match status" value="1"/>
</dbReference>
<name>A0A1H2HB80_9BACT</name>
<keyword evidence="4" id="KW-0472">Membrane</keyword>
<feature type="domain" description="P-type ATPase A" evidence="5">
    <location>
        <begin position="115"/>
        <end position="212"/>
    </location>
</feature>
<gene>
    <name evidence="6" type="ORF">SAMN04487931_106144</name>
</gene>
<keyword evidence="7" id="KW-1185">Reference proteome</keyword>
<keyword evidence="3" id="KW-1278">Translocase</keyword>
<dbReference type="InterPro" id="IPR008250">
    <property type="entry name" value="ATPase_P-typ_transduc_dom_A_sf"/>
</dbReference>
<dbReference type="PANTHER" id="PTHR43520">
    <property type="entry name" value="ATP7, ISOFORM B"/>
    <property type="match status" value="1"/>
</dbReference>
<dbReference type="RefSeq" id="WP_217641241.1">
    <property type="nucleotide sequence ID" value="NZ_FNLL01000006.1"/>
</dbReference>
<keyword evidence="4" id="KW-0812">Transmembrane</keyword>
<dbReference type="GO" id="GO:0005507">
    <property type="term" value="F:copper ion binding"/>
    <property type="evidence" value="ECO:0007669"/>
    <property type="project" value="TreeGrafter"/>
</dbReference>
<evidence type="ECO:0000256" key="4">
    <source>
        <dbReference type="SAM" id="Phobius"/>
    </source>
</evidence>
<dbReference type="GO" id="GO:0055070">
    <property type="term" value="P:copper ion homeostasis"/>
    <property type="evidence" value="ECO:0007669"/>
    <property type="project" value="TreeGrafter"/>
</dbReference>
<dbReference type="AlphaFoldDB" id="A0A1H2HB80"/>
<evidence type="ECO:0000313" key="6">
    <source>
        <dbReference type="EMBL" id="SDU29056.1"/>
    </source>
</evidence>
<dbReference type="GO" id="GO:0005524">
    <property type="term" value="F:ATP binding"/>
    <property type="evidence" value="ECO:0007669"/>
    <property type="project" value="InterPro"/>
</dbReference>
<dbReference type="PANTHER" id="PTHR43520:SF8">
    <property type="entry name" value="P-TYPE CU(+) TRANSPORTER"/>
    <property type="match status" value="1"/>
</dbReference>
<sequence>MTAKIFIKRTIVAFTAVICFTLNSWTDFSPVKWIGMIFYFVCFAMYLKTLYLALFKMKKVTADLLVVTVMIVSLLAGQILSGALVAWFISMGLAISFTIIERTGRKIAALTRETNKVVRVVKDGIIKAIPIDQVCPGDEVVVPQGEMIPFDGVITEGASSIDESVITGEPFALFKQTGDCVTSGSITTTSQLKIKAEKAGNKGFFYVMAKQIEASLKVKPKTHITADRIVQFFISGVVIYALGVFIVTGFLTKDLTAGLIRMAAVTAVACPLDVPKLILLSSLPTS</sequence>
<keyword evidence="2" id="KW-0479">Metal-binding</keyword>
<evidence type="ECO:0000313" key="7">
    <source>
        <dbReference type="Proteomes" id="UP000199608"/>
    </source>
</evidence>
<dbReference type="Proteomes" id="UP000199608">
    <property type="component" value="Unassembled WGS sequence"/>
</dbReference>
<dbReference type="Pfam" id="PF00122">
    <property type="entry name" value="E1-E2_ATPase"/>
    <property type="match status" value="1"/>
</dbReference>
<dbReference type="InterPro" id="IPR001757">
    <property type="entry name" value="P_typ_ATPase"/>
</dbReference>
<dbReference type="EMBL" id="FNLL01000006">
    <property type="protein sequence ID" value="SDU29056.1"/>
    <property type="molecule type" value="Genomic_DNA"/>
</dbReference>
<protein>
    <submittedName>
        <fullName evidence="6">ATPase, P-type (Transporting), HAD superfamily, subfamily IC</fullName>
    </submittedName>
</protein>
<dbReference type="Gene3D" id="2.70.150.10">
    <property type="entry name" value="Calcium-transporting ATPase, cytoplasmic transduction domain A"/>
    <property type="match status" value="1"/>
</dbReference>
<dbReference type="GO" id="GO:0043682">
    <property type="term" value="F:P-type divalent copper transporter activity"/>
    <property type="evidence" value="ECO:0007669"/>
    <property type="project" value="TreeGrafter"/>
</dbReference>
<comment type="subcellular location">
    <subcellularLocation>
        <location evidence="1">Endomembrane system</location>
        <topology evidence="1">Multi-pass membrane protein</topology>
    </subcellularLocation>
</comment>
<feature type="transmembrane region" description="Helical" evidence="4">
    <location>
        <begin position="36"/>
        <end position="53"/>
    </location>
</feature>
<reference evidence="7" key="1">
    <citation type="submission" date="2016-10" db="EMBL/GenBank/DDBJ databases">
        <authorList>
            <person name="Varghese N."/>
            <person name="Submissions S."/>
        </authorList>
    </citation>
    <scope>NUCLEOTIDE SEQUENCE [LARGE SCALE GENOMIC DNA]</scope>
    <source>
        <strain evidence="7">DSM 3384</strain>
    </source>
</reference>
<feature type="transmembrane region" description="Helical" evidence="4">
    <location>
        <begin position="83"/>
        <end position="100"/>
    </location>
</feature>
<accession>A0A1H2HB80</accession>
<dbReference type="GO" id="GO:0016887">
    <property type="term" value="F:ATP hydrolysis activity"/>
    <property type="evidence" value="ECO:0007669"/>
    <property type="project" value="InterPro"/>
</dbReference>
<dbReference type="InterPro" id="IPR059000">
    <property type="entry name" value="ATPase_P-type_domA"/>
</dbReference>
<dbReference type="GO" id="GO:0012505">
    <property type="term" value="C:endomembrane system"/>
    <property type="evidence" value="ECO:0007669"/>
    <property type="project" value="UniProtKB-SubCell"/>
</dbReference>
<evidence type="ECO:0000259" key="5">
    <source>
        <dbReference type="Pfam" id="PF00122"/>
    </source>
</evidence>
<proteinExistence type="predicted"/>
<feature type="transmembrane region" description="Helical" evidence="4">
    <location>
        <begin position="60"/>
        <end position="77"/>
    </location>
</feature>
<evidence type="ECO:0000256" key="2">
    <source>
        <dbReference type="ARBA" id="ARBA00022723"/>
    </source>
</evidence>
<evidence type="ECO:0000256" key="3">
    <source>
        <dbReference type="ARBA" id="ARBA00022967"/>
    </source>
</evidence>